<dbReference type="Pfam" id="PF07228">
    <property type="entry name" value="SpoIIE"/>
    <property type="match status" value="1"/>
</dbReference>
<dbReference type="EMBL" id="BAAAXF010000074">
    <property type="protein sequence ID" value="GAA3503342.1"/>
    <property type="molecule type" value="Genomic_DNA"/>
</dbReference>
<dbReference type="InterPro" id="IPR029016">
    <property type="entry name" value="GAF-like_dom_sf"/>
</dbReference>
<dbReference type="InterPro" id="IPR003018">
    <property type="entry name" value="GAF"/>
</dbReference>
<dbReference type="SMART" id="SM00331">
    <property type="entry name" value="PP2C_SIG"/>
    <property type="match status" value="1"/>
</dbReference>
<feature type="domain" description="PPM-type phosphatase" evidence="4">
    <location>
        <begin position="211"/>
        <end position="428"/>
    </location>
</feature>
<name>A0ABP6U6Z3_9ACTN</name>
<gene>
    <name evidence="5" type="ORF">GCM10019016_104520</name>
</gene>
<dbReference type="InterPro" id="IPR036457">
    <property type="entry name" value="PPM-type-like_dom_sf"/>
</dbReference>
<proteinExistence type="predicted"/>
<dbReference type="Gene3D" id="3.30.450.40">
    <property type="match status" value="1"/>
</dbReference>
<sequence>MDDFEVDHVVQRALDRLTLLAETTTAMTSTLDSYAAVDRVCRILVPQLADWCVVDLLDDDGRPRRISVVHRDPGILPVGGLTGLLPDVPEDPVGPLSRALTGAGPLLLTAADIPSRDKAADPLHARQLELFDQLGTHTAVVAPVRARRQVLGALTIGRSADRAPLTEDDLAMVEDLTHRIALGVDNARLHRETQHIAERLQRSLLPALPQSGALQMAARYTPAATTAEVGGDWYDSFLLPNGSTTMIMGDVTGHDLHAAITMSQLRNMLRGIGCDRQEPPGHILRRLDLAHQSLYPHATATCLYALLDEDDGGEWTITYSSAGHLPPLLVTHEGDTHYLKGGRGLLLGVDPTLPRHHATETLPARSTVLMYTDGLIERRGEDLTHGMTRLRQHAAALAREDLDTFCDELLAGMATDHTDDIALLAARTPTPSQRSRRTHEGERDR</sequence>
<dbReference type="SUPFAM" id="SSF55781">
    <property type="entry name" value="GAF domain-like"/>
    <property type="match status" value="1"/>
</dbReference>
<accession>A0ABP6U6Z3</accession>
<dbReference type="RefSeq" id="WP_345584122.1">
    <property type="nucleotide sequence ID" value="NZ_BAAAXF010000074.1"/>
</dbReference>
<protein>
    <recommendedName>
        <fullName evidence="7">GAF domain-containing protein</fullName>
    </recommendedName>
</protein>
<dbReference type="InterPro" id="IPR001932">
    <property type="entry name" value="PPM-type_phosphatase-like_dom"/>
</dbReference>
<dbReference type="Gene3D" id="3.60.40.10">
    <property type="entry name" value="PPM-type phosphatase domain"/>
    <property type="match status" value="1"/>
</dbReference>
<evidence type="ECO:0000313" key="5">
    <source>
        <dbReference type="EMBL" id="GAA3503342.1"/>
    </source>
</evidence>
<dbReference type="Pfam" id="PF01590">
    <property type="entry name" value="GAF"/>
    <property type="match status" value="1"/>
</dbReference>
<organism evidence="5 6">
    <name type="scientific">Streptomyces prasinosporus</name>
    <dbReference type="NCBI Taxonomy" id="68256"/>
    <lineage>
        <taxon>Bacteria</taxon>
        <taxon>Bacillati</taxon>
        <taxon>Actinomycetota</taxon>
        <taxon>Actinomycetes</taxon>
        <taxon>Kitasatosporales</taxon>
        <taxon>Streptomycetaceae</taxon>
        <taxon>Streptomyces</taxon>
        <taxon>Streptomyces albogriseolus group</taxon>
    </lineage>
</organism>
<keyword evidence="6" id="KW-1185">Reference proteome</keyword>
<dbReference type="Proteomes" id="UP001501455">
    <property type="component" value="Unassembled WGS sequence"/>
</dbReference>
<keyword evidence="1" id="KW-0378">Hydrolase</keyword>
<evidence type="ECO:0000313" key="6">
    <source>
        <dbReference type="Proteomes" id="UP001501455"/>
    </source>
</evidence>
<evidence type="ECO:0000256" key="2">
    <source>
        <dbReference type="SAM" id="MobiDB-lite"/>
    </source>
</evidence>
<dbReference type="InterPro" id="IPR052016">
    <property type="entry name" value="Bact_Sigma-Reg"/>
</dbReference>
<evidence type="ECO:0000259" key="3">
    <source>
        <dbReference type="SMART" id="SM00065"/>
    </source>
</evidence>
<evidence type="ECO:0000259" key="4">
    <source>
        <dbReference type="SMART" id="SM00331"/>
    </source>
</evidence>
<feature type="region of interest" description="Disordered" evidence="2">
    <location>
        <begin position="424"/>
        <end position="445"/>
    </location>
</feature>
<reference evidence="6" key="1">
    <citation type="journal article" date="2019" name="Int. J. Syst. Evol. Microbiol.">
        <title>The Global Catalogue of Microorganisms (GCM) 10K type strain sequencing project: providing services to taxonomists for standard genome sequencing and annotation.</title>
        <authorList>
            <consortium name="The Broad Institute Genomics Platform"/>
            <consortium name="The Broad Institute Genome Sequencing Center for Infectious Disease"/>
            <person name="Wu L."/>
            <person name="Ma J."/>
        </authorList>
    </citation>
    <scope>NUCLEOTIDE SEQUENCE [LARGE SCALE GENOMIC DNA]</scope>
    <source>
        <strain evidence="6">JCM 4816</strain>
    </source>
</reference>
<evidence type="ECO:0008006" key="7">
    <source>
        <dbReference type="Google" id="ProtNLM"/>
    </source>
</evidence>
<evidence type="ECO:0000256" key="1">
    <source>
        <dbReference type="ARBA" id="ARBA00022801"/>
    </source>
</evidence>
<comment type="caution">
    <text evidence="5">The sequence shown here is derived from an EMBL/GenBank/DDBJ whole genome shotgun (WGS) entry which is preliminary data.</text>
</comment>
<dbReference type="SMART" id="SM00065">
    <property type="entry name" value="GAF"/>
    <property type="match status" value="1"/>
</dbReference>
<feature type="domain" description="GAF" evidence="3">
    <location>
        <begin position="15"/>
        <end position="194"/>
    </location>
</feature>
<dbReference type="PANTHER" id="PTHR43156">
    <property type="entry name" value="STAGE II SPORULATION PROTEIN E-RELATED"/>
    <property type="match status" value="1"/>
</dbReference>
<dbReference type="SUPFAM" id="SSF81606">
    <property type="entry name" value="PP2C-like"/>
    <property type="match status" value="1"/>
</dbReference>
<dbReference type="PANTHER" id="PTHR43156:SF2">
    <property type="entry name" value="STAGE II SPORULATION PROTEIN E"/>
    <property type="match status" value="1"/>
</dbReference>